<dbReference type="RefSeq" id="WP_254014902.1">
    <property type="nucleotide sequence ID" value="NZ_JAMZMM010000500.1"/>
</dbReference>
<proteinExistence type="inferred from homology"/>
<evidence type="ECO:0000313" key="2">
    <source>
        <dbReference type="EMBL" id="MCP2732177.1"/>
    </source>
</evidence>
<dbReference type="EMBL" id="JAMZMM010000500">
    <property type="protein sequence ID" value="MCP2732177.1"/>
    <property type="molecule type" value="Genomic_DNA"/>
</dbReference>
<gene>
    <name evidence="2" type="ORF">NJ959_27480</name>
</gene>
<evidence type="ECO:0000313" key="3">
    <source>
        <dbReference type="Proteomes" id="UP001204953"/>
    </source>
</evidence>
<name>A0AAE3GY09_9CYAN</name>
<dbReference type="HAMAP" id="MF_01360">
    <property type="entry name" value="UPF0367"/>
    <property type="match status" value="1"/>
</dbReference>
<dbReference type="AlphaFoldDB" id="A0AAE3GY09"/>
<dbReference type="Proteomes" id="UP001204953">
    <property type="component" value="Unassembled WGS sequence"/>
</dbReference>
<reference evidence="2" key="1">
    <citation type="submission" date="2022-06" db="EMBL/GenBank/DDBJ databases">
        <title>New cyanobacteria of genus Symplocastrum in benthos of Lake Baikal.</title>
        <authorList>
            <person name="Sorokovikova E."/>
            <person name="Tikhonova I."/>
            <person name="Krasnopeev A."/>
            <person name="Evseev P."/>
            <person name="Gladkikh A."/>
            <person name="Belykh O."/>
        </authorList>
    </citation>
    <scope>NUCLEOTIDE SEQUENCE</scope>
    <source>
        <strain evidence="2">BBK-W-15</strain>
    </source>
</reference>
<dbReference type="Pfam" id="PF26132">
    <property type="entry name" value="UPF0367"/>
    <property type="match status" value="1"/>
</dbReference>
<dbReference type="NCBIfam" id="NF010236">
    <property type="entry name" value="PRK13683.1"/>
    <property type="match status" value="1"/>
</dbReference>
<sequence length="96" mass="10646">MFTIDLTLKYMSMPLSVQRKEAEGAEATYQEIITAMRSKEPQLLELSCDRQTEKKIAVFSDRISAVMISEKSSTASSGRSPGFFSMAEEEVVKGEG</sequence>
<comment type="similarity">
    <text evidence="1">Belongs to the UPF0367 family.</text>
</comment>
<keyword evidence="3" id="KW-1185">Reference proteome</keyword>
<comment type="caution">
    <text evidence="2">The sequence shown here is derived from an EMBL/GenBank/DDBJ whole genome shotgun (WGS) entry which is preliminary data.</text>
</comment>
<accession>A0AAE3GY09</accession>
<dbReference type="InterPro" id="IPR020885">
    <property type="entry name" value="UPF0367"/>
</dbReference>
<evidence type="ECO:0000256" key="1">
    <source>
        <dbReference type="HAMAP-Rule" id="MF_01360"/>
    </source>
</evidence>
<organism evidence="2 3">
    <name type="scientific">Limnofasciculus baicalensis BBK-W-15</name>
    <dbReference type="NCBI Taxonomy" id="2699891"/>
    <lineage>
        <taxon>Bacteria</taxon>
        <taxon>Bacillati</taxon>
        <taxon>Cyanobacteriota</taxon>
        <taxon>Cyanophyceae</taxon>
        <taxon>Coleofasciculales</taxon>
        <taxon>Coleofasciculaceae</taxon>
        <taxon>Limnofasciculus</taxon>
        <taxon>Limnofasciculus baicalensis</taxon>
    </lineage>
</organism>
<protein>
    <recommendedName>
        <fullName evidence="1">UPF0367 protein NJ959_27480</fullName>
    </recommendedName>
</protein>